<sequence length="414" mass="43983">MDTQAFILLGIALAIGLLIGVERGWRFRQQEEGKRVAGLRTFGLTGLLGGCSGMLLQNLGGLGFALIFIGFCLSVAVAYWSRSDQGADASITSLISLLLTFVLGAMAALNLPEVAVAAAVVSALLLRYKELLHGWLQKLEERELQAALQLLLISLVMLPVLPDEGYGPWQVLNPYEIWLMVVLIAGISFIGYVAMKWGGADKGIILTALSAGMVSSTALTLHFSRLSRQQSELSSRLSVGILLACGTMFPRVLLVASLINPAIFNELWLPVTVMALILLLACALLWNRRGATKASITHLVNPLELRSAILFGGLLTLILLAGKALTEFFGEAGIYILAVVSGIADVDPVNLTLSRMSLADISVDKAALGILLASSTNTLVKALISVSVAGAGMLWRVLLPLLLAAVTGLAIAWI</sequence>
<evidence type="ECO:0000259" key="3">
    <source>
        <dbReference type="Pfam" id="PF13194"/>
    </source>
</evidence>
<dbReference type="InterPro" id="IPR025105">
    <property type="entry name" value="DUF4010"/>
</dbReference>
<feature type="transmembrane region" description="Helical" evidence="1">
    <location>
        <begin position="62"/>
        <end position="81"/>
    </location>
</feature>
<accession>A0A939DS36</accession>
<reference evidence="4" key="1">
    <citation type="submission" date="2021-03" db="EMBL/GenBank/DDBJ databases">
        <title>novel species isolated from a fishpond in China.</title>
        <authorList>
            <person name="Lu H."/>
            <person name="Cai Z."/>
        </authorList>
    </citation>
    <scope>NUCLEOTIDE SEQUENCE</scope>
    <source>
        <strain evidence="4">JCM 30855</strain>
    </source>
</reference>
<feature type="transmembrane region" description="Helical" evidence="1">
    <location>
        <begin position="332"/>
        <end position="354"/>
    </location>
</feature>
<organism evidence="4 5">
    <name type="scientific">Bowmanella dokdonensis</name>
    <dbReference type="NCBI Taxonomy" id="751969"/>
    <lineage>
        <taxon>Bacteria</taxon>
        <taxon>Pseudomonadati</taxon>
        <taxon>Pseudomonadota</taxon>
        <taxon>Gammaproteobacteria</taxon>
        <taxon>Alteromonadales</taxon>
        <taxon>Alteromonadaceae</taxon>
        <taxon>Bowmanella</taxon>
    </lineage>
</organism>
<feature type="transmembrane region" description="Helical" evidence="1">
    <location>
        <begin position="267"/>
        <end position="286"/>
    </location>
</feature>
<dbReference type="PANTHER" id="PTHR39084">
    <property type="entry name" value="MEMBRANE PROTEIN-RELATED"/>
    <property type="match status" value="1"/>
</dbReference>
<dbReference type="AlphaFoldDB" id="A0A939DS36"/>
<protein>
    <submittedName>
        <fullName evidence="4">MgtC/SapB family protein</fullName>
    </submittedName>
</protein>
<dbReference type="EMBL" id="JAFKCV010000015">
    <property type="protein sequence ID" value="MBN7827200.1"/>
    <property type="molecule type" value="Genomic_DNA"/>
</dbReference>
<keyword evidence="1" id="KW-1133">Transmembrane helix</keyword>
<feature type="transmembrane region" description="Helical" evidence="1">
    <location>
        <begin position="394"/>
        <end position="413"/>
    </location>
</feature>
<feature type="transmembrane region" description="Helical" evidence="1">
    <location>
        <begin position="6"/>
        <end position="25"/>
    </location>
</feature>
<dbReference type="Proteomes" id="UP000664654">
    <property type="component" value="Unassembled WGS sequence"/>
</dbReference>
<keyword evidence="5" id="KW-1185">Reference proteome</keyword>
<feature type="transmembrane region" description="Helical" evidence="1">
    <location>
        <begin position="177"/>
        <end position="197"/>
    </location>
</feature>
<feature type="transmembrane region" description="Helical" evidence="1">
    <location>
        <begin position="93"/>
        <end position="126"/>
    </location>
</feature>
<feature type="transmembrane region" description="Helical" evidence="1">
    <location>
        <begin position="146"/>
        <end position="165"/>
    </location>
</feature>
<feature type="domain" description="MgtC/SapB/SrpB/YhiD N-terminal" evidence="2">
    <location>
        <begin position="9"/>
        <end position="133"/>
    </location>
</feature>
<feature type="transmembrane region" description="Helical" evidence="1">
    <location>
        <begin position="37"/>
        <end position="56"/>
    </location>
</feature>
<evidence type="ECO:0000313" key="4">
    <source>
        <dbReference type="EMBL" id="MBN7827200.1"/>
    </source>
</evidence>
<feature type="transmembrane region" description="Helical" evidence="1">
    <location>
        <begin position="366"/>
        <end position="388"/>
    </location>
</feature>
<dbReference type="Pfam" id="PF13194">
    <property type="entry name" value="DUF4010"/>
    <property type="match status" value="1"/>
</dbReference>
<proteinExistence type="predicted"/>
<dbReference type="PANTHER" id="PTHR39084:SF1">
    <property type="entry name" value="DUF4010 DOMAIN-CONTAINING PROTEIN"/>
    <property type="match status" value="1"/>
</dbReference>
<feature type="transmembrane region" description="Helical" evidence="1">
    <location>
        <begin position="235"/>
        <end position="255"/>
    </location>
</feature>
<dbReference type="Pfam" id="PF02308">
    <property type="entry name" value="MgtC"/>
    <property type="match status" value="1"/>
</dbReference>
<evidence type="ECO:0000313" key="5">
    <source>
        <dbReference type="Proteomes" id="UP000664654"/>
    </source>
</evidence>
<comment type="caution">
    <text evidence="4">The sequence shown here is derived from an EMBL/GenBank/DDBJ whole genome shotgun (WGS) entry which is preliminary data.</text>
</comment>
<keyword evidence="1" id="KW-0472">Membrane</keyword>
<feature type="transmembrane region" description="Helical" evidence="1">
    <location>
        <begin position="203"/>
        <end position="223"/>
    </location>
</feature>
<keyword evidence="1" id="KW-0812">Transmembrane</keyword>
<feature type="transmembrane region" description="Helical" evidence="1">
    <location>
        <begin position="307"/>
        <end position="326"/>
    </location>
</feature>
<evidence type="ECO:0000259" key="2">
    <source>
        <dbReference type="Pfam" id="PF02308"/>
    </source>
</evidence>
<feature type="domain" description="DUF4010" evidence="3">
    <location>
        <begin position="182"/>
        <end position="387"/>
    </location>
</feature>
<name>A0A939DS36_9ALTE</name>
<gene>
    <name evidence="4" type="ORF">J0A66_18355</name>
</gene>
<evidence type="ECO:0000256" key="1">
    <source>
        <dbReference type="SAM" id="Phobius"/>
    </source>
</evidence>
<dbReference type="InterPro" id="IPR049177">
    <property type="entry name" value="MgtC_SapB_SrpB_YhiD_N"/>
</dbReference>